<feature type="compositionally biased region" description="Low complexity" evidence="1">
    <location>
        <begin position="23"/>
        <end position="36"/>
    </location>
</feature>
<evidence type="ECO:0000313" key="3">
    <source>
        <dbReference type="Proteomes" id="UP000694408"/>
    </source>
</evidence>
<dbReference type="Proteomes" id="UP000694408">
    <property type="component" value="Unplaced"/>
</dbReference>
<feature type="compositionally biased region" description="Basic and acidic residues" evidence="1">
    <location>
        <begin position="48"/>
        <end position="70"/>
    </location>
</feature>
<reference evidence="2" key="2">
    <citation type="submission" date="2025-09" db="UniProtKB">
        <authorList>
            <consortium name="Ensembl"/>
        </authorList>
    </citation>
    <scope>IDENTIFICATION</scope>
</reference>
<dbReference type="Ensembl" id="ENSJHYT00000008673.1">
    <property type="protein sequence ID" value="ENSJHYP00000007088.1"/>
    <property type="gene ID" value="ENSJHYG00000005690.1"/>
</dbReference>
<reference evidence="2" key="1">
    <citation type="submission" date="2025-08" db="UniProtKB">
        <authorList>
            <consortium name="Ensembl"/>
        </authorList>
    </citation>
    <scope>IDENTIFICATION</scope>
</reference>
<evidence type="ECO:0000313" key="2">
    <source>
        <dbReference type="Ensembl" id="ENSJHYP00000007088.1"/>
    </source>
</evidence>
<keyword evidence="3" id="KW-1185">Reference proteome</keyword>
<dbReference type="AlphaFoldDB" id="A0A8C5INX7"/>
<proteinExistence type="predicted"/>
<evidence type="ECO:0000256" key="1">
    <source>
        <dbReference type="SAM" id="MobiDB-lite"/>
    </source>
</evidence>
<feature type="region of interest" description="Disordered" evidence="1">
    <location>
        <begin position="23"/>
        <end position="70"/>
    </location>
</feature>
<name>A0A8C5INX7_JUNHY</name>
<protein>
    <submittedName>
        <fullName evidence="2">Uncharacterized protein</fullName>
    </submittedName>
</protein>
<organism evidence="2 3">
    <name type="scientific">Junco hyemalis</name>
    <name type="common">Dark-eyed junco</name>
    <dbReference type="NCBI Taxonomy" id="40217"/>
    <lineage>
        <taxon>Eukaryota</taxon>
        <taxon>Metazoa</taxon>
        <taxon>Chordata</taxon>
        <taxon>Craniata</taxon>
        <taxon>Vertebrata</taxon>
        <taxon>Euteleostomi</taxon>
        <taxon>Archelosauria</taxon>
        <taxon>Archosauria</taxon>
        <taxon>Dinosauria</taxon>
        <taxon>Saurischia</taxon>
        <taxon>Theropoda</taxon>
        <taxon>Coelurosauria</taxon>
        <taxon>Aves</taxon>
        <taxon>Neognathae</taxon>
        <taxon>Neoaves</taxon>
        <taxon>Telluraves</taxon>
        <taxon>Australaves</taxon>
        <taxon>Passeriformes</taxon>
        <taxon>Passerellidae</taxon>
        <taxon>Junco</taxon>
    </lineage>
</organism>
<accession>A0A8C5INX7</accession>
<sequence>MVLPYIMSSTLRRLSVTSVASSVASTSSTSSDSAPSRPGSNGSTLEPLLERRISTSSRAEELPVKEDGDNRISKLKRKEWSISKSQVIVEKEPETEVTSKMVKTPCQ</sequence>